<keyword evidence="3" id="KW-1185">Reference proteome</keyword>
<evidence type="ECO:0000256" key="1">
    <source>
        <dbReference type="SAM" id="MobiDB-lite"/>
    </source>
</evidence>
<comment type="caution">
    <text evidence="2">The sequence shown here is derived from an EMBL/GenBank/DDBJ whole genome shotgun (WGS) entry which is preliminary data.</text>
</comment>
<dbReference type="OrthoDB" id="188114at2157"/>
<gene>
    <name evidence="2" type="ORF">DP107_01795</name>
</gene>
<reference evidence="2 3" key="1">
    <citation type="submission" date="2018-06" db="EMBL/GenBank/DDBJ databases">
        <title>Natronomonas sp. F16-60 a new haloarchaeon isolated from a solar saltern of Isla Cristina, Huelva, Spain.</title>
        <authorList>
            <person name="Duran-Viseras A."/>
            <person name="Sanchez-Porro C."/>
            <person name="Ventosa A."/>
        </authorList>
    </citation>
    <scope>NUCLEOTIDE SEQUENCE [LARGE SCALE GENOMIC DNA]</scope>
    <source>
        <strain evidence="2 3">F16-60</strain>
    </source>
</reference>
<feature type="compositionally biased region" description="Basic and acidic residues" evidence="1">
    <location>
        <begin position="67"/>
        <end position="85"/>
    </location>
</feature>
<dbReference type="Gene3D" id="1.20.1270.70">
    <property type="entry name" value="Designed single chain three-helix bundle"/>
    <property type="match status" value="1"/>
</dbReference>
<evidence type="ECO:0008006" key="4">
    <source>
        <dbReference type="Google" id="ProtNLM"/>
    </source>
</evidence>
<dbReference type="RefSeq" id="WP_144260416.1">
    <property type="nucleotide sequence ID" value="NZ_QMDX01000001.1"/>
</dbReference>
<name>A0A554NEX8_9EURY</name>
<evidence type="ECO:0000313" key="2">
    <source>
        <dbReference type="EMBL" id="TSD15941.1"/>
    </source>
</evidence>
<feature type="region of interest" description="Disordered" evidence="1">
    <location>
        <begin position="38"/>
        <end position="101"/>
    </location>
</feature>
<evidence type="ECO:0000313" key="3">
    <source>
        <dbReference type="Proteomes" id="UP000319894"/>
    </source>
</evidence>
<dbReference type="Proteomes" id="UP000319894">
    <property type="component" value="Unassembled WGS sequence"/>
</dbReference>
<dbReference type="EMBL" id="QMDX01000001">
    <property type="protein sequence ID" value="TSD15941.1"/>
    <property type="molecule type" value="Genomic_DNA"/>
</dbReference>
<dbReference type="Pfam" id="PF24362">
    <property type="entry name" value="DUF7518"/>
    <property type="match status" value="1"/>
</dbReference>
<sequence length="101" mass="10757">MTGNRVEELEAKVRSLEATVDGLTDELVECKERIQHLEAEVEPEPSGSDIMAPEPTGSQPGMGEEAPQEKVDEAVESADEAKNEASDGTDEDSASDDIIVA</sequence>
<proteinExistence type="predicted"/>
<protein>
    <recommendedName>
        <fullName evidence="4">BZIP transcription factor</fullName>
    </recommendedName>
</protein>
<dbReference type="InterPro" id="IPR055940">
    <property type="entry name" value="DUF7518"/>
</dbReference>
<dbReference type="AlphaFoldDB" id="A0A554NEX8"/>
<dbReference type="InParanoid" id="A0A554NEX8"/>
<organism evidence="2 3">
    <name type="scientific">Haloglomus irregulare</name>
    <dbReference type="NCBI Taxonomy" id="2234134"/>
    <lineage>
        <taxon>Archaea</taxon>
        <taxon>Methanobacteriati</taxon>
        <taxon>Methanobacteriota</taxon>
        <taxon>Stenosarchaea group</taxon>
        <taxon>Halobacteria</taxon>
        <taxon>Halobacteriales</taxon>
        <taxon>Natronomonadaceae</taxon>
        <taxon>Haloglomus</taxon>
    </lineage>
</organism>
<accession>A0A554NEX8</accession>